<dbReference type="InterPro" id="IPR052155">
    <property type="entry name" value="Biofilm_reg_signaling"/>
</dbReference>
<dbReference type="SMART" id="SM00267">
    <property type="entry name" value="GGDEF"/>
    <property type="match status" value="1"/>
</dbReference>
<feature type="domain" description="PAC" evidence="3">
    <location>
        <begin position="316"/>
        <end position="370"/>
    </location>
</feature>
<dbReference type="CDD" id="cd00130">
    <property type="entry name" value="PAS"/>
    <property type="match status" value="2"/>
</dbReference>
<dbReference type="NCBIfam" id="TIGR00254">
    <property type="entry name" value="GGDEF"/>
    <property type="match status" value="1"/>
</dbReference>
<dbReference type="InterPro" id="IPR035919">
    <property type="entry name" value="EAL_sf"/>
</dbReference>
<dbReference type="InterPro" id="IPR029787">
    <property type="entry name" value="Nucleotide_cyclase"/>
</dbReference>
<dbReference type="Gene3D" id="3.20.20.450">
    <property type="entry name" value="EAL domain"/>
    <property type="match status" value="1"/>
</dbReference>
<dbReference type="CDD" id="cd01948">
    <property type="entry name" value="EAL"/>
    <property type="match status" value="1"/>
</dbReference>
<dbReference type="InterPro" id="IPR000160">
    <property type="entry name" value="GGDEF_dom"/>
</dbReference>
<evidence type="ECO:0000313" key="6">
    <source>
        <dbReference type="EMBL" id="ODB95685.1"/>
    </source>
</evidence>
<feature type="domain" description="GGDEF" evidence="5">
    <location>
        <begin position="402"/>
        <end position="534"/>
    </location>
</feature>
<dbReference type="PROSITE" id="PS50887">
    <property type="entry name" value="GGDEF"/>
    <property type="match status" value="1"/>
</dbReference>
<feature type="domain" description="PAS" evidence="2">
    <location>
        <begin position="1"/>
        <end position="63"/>
    </location>
</feature>
<sequence length="805" mass="91263">MQYKSLFDNQPDPALVVDKFNVIKLANKKASALFGFRTPEMMEGHFFLRLFSVNETARVKKTLVGLKRDAPVCVEDVSYKDELGVMHHLDLHLTATFDPILASDLVLVTVQIHKLDLEDGVNKNSLLAILNNLDASVVTYNRDGVCTFANDGFLKVNNKHYEEVVGRRRESWMSYEMAVKEEAKSAKVLISGLSSSDEMELSINRSHDSRYVISRFPIIGKNSSVPSGTGELITDVTRQRVQEEQLTLALNAFRLSRDAIVMTNDQNKIISVNDAFVRITGYSESEVLGNDPRLLASHRHDHHFYKRMWDSINQNNHWEGEIWNRRKSGEIYPEWLSISKIVDEIKDNIHYIAVFTDITQKKQTEDEIENLAFYDVLTGLANRYLLADRVAKSVQADLRSSATSALVYFDLDHFKKVNDTMGHSVGDKLLQEVAIRMKRLIREKDTLSRLGGDEFVLFMPDIDPNDIEARLHALVSQLNQPYTILDTEVTVSASFGVAVSPVDGGSYESLLRHADMAMYKAKEDGRNSVCFFNRKLEMKAIKKIKIDNELRYAIDAQELRLVFQPQLMLSKESVVGCECLLRWKSRVLGEVSPAEFIPVAEKSGLINSIGKWVLQQAVSKTKELLQINPEIKMAVNISASQLRSNDFLSSLLEICSDYEVPACNIELEVTESMLMEKADSTMKLLKSLADHGFHMAIDDFGTGYSSLAYLNWMPVSAIKIDREFVQDIHQNEKHRKVCVSIIRLARSLDIKTVAEGVESHEQLRILQQEGCDMIQGYHYSKPLSGSQMLLFCRESAELELKERGV</sequence>
<reference evidence="6 7" key="1">
    <citation type="submission" date="2016-03" db="EMBL/GenBank/DDBJ databases">
        <title>Chemosynthetic sulphur-oxidizing symbionts of marine invertebrate animals are capable of nitrogen fixation.</title>
        <authorList>
            <person name="Petersen J.M."/>
            <person name="Kemper A."/>
            <person name="Gruber-Vodicka H."/>
            <person name="Cardini U."/>
            <person name="Geest Mvander."/>
            <person name="Kleiner M."/>
            <person name="Bulgheresi S."/>
            <person name="Fussmann M."/>
            <person name="Herbold C."/>
            <person name="Seah B.K.B."/>
            <person name="Antony C.Paul."/>
            <person name="Liu D."/>
            <person name="Belitz A."/>
            <person name="Weber M."/>
        </authorList>
    </citation>
    <scope>NUCLEOTIDE SEQUENCE [LARGE SCALE GENOMIC DNA]</scope>
    <source>
        <strain evidence="6">G_D</strain>
    </source>
</reference>
<dbReference type="STRING" id="1818881.A3196_02310"/>
<evidence type="ECO:0000259" key="4">
    <source>
        <dbReference type="PROSITE" id="PS50883"/>
    </source>
</evidence>
<accession>A0A1E2UM97</accession>
<feature type="domain" description="PAS" evidence="2">
    <location>
        <begin position="242"/>
        <end position="290"/>
    </location>
</feature>
<organism evidence="6 7">
    <name type="scientific">Candidatus Thiodiazotropha endoloripes</name>
    <dbReference type="NCBI Taxonomy" id="1818881"/>
    <lineage>
        <taxon>Bacteria</taxon>
        <taxon>Pseudomonadati</taxon>
        <taxon>Pseudomonadota</taxon>
        <taxon>Gammaproteobacteria</taxon>
        <taxon>Chromatiales</taxon>
        <taxon>Sedimenticolaceae</taxon>
        <taxon>Candidatus Thiodiazotropha</taxon>
    </lineage>
</organism>
<dbReference type="Pfam" id="PF00990">
    <property type="entry name" value="GGDEF"/>
    <property type="match status" value="1"/>
</dbReference>
<dbReference type="InterPro" id="IPR001633">
    <property type="entry name" value="EAL_dom"/>
</dbReference>
<dbReference type="SMART" id="SM00091">
    <property type="entry name" value="PAS"/>
    <property type="match status" value="3"/>
</dbReference>
<keyword evidence="7" id="KW-1185">Reference proteome</keyword>
<comment type="caution">
    <text evidence="6">The sequence shown here is derived from an EMBL/GenBank/DDBJ whole genome shotgun (WGS) entry which is preliminary data.</text>
</comment>
<evidence type="ECO:0000259" key="3">
    <source>
        <dbReference type="PROSITE" id="PS50113"/>
    </source>
</evidence>
<evidence type="ECO:0000256" key="1">
    <source>
        <dbReference type="ARBA" id="ARBA00001946"/>
    </source>
</evidence>
<dbReference type="PROSITE" id="PS50883">
    <property type="entry name" value="EAL"/>
    <property type="match status" value="1"/>
</dbReference>
<dbReference type="SMART" id="SM00052">
    <property type="entry name" value="EAL"/>
    <property type="match status" value="1"/>
</dbReference>
<evidence type="ECO:0000259" key="2">
    <source>
        <dbReference type="PROSITE" id="PS50112"/>
    </source>
</evidence>
<proteinExistence type="predicted"/>
<name>A0A1E2UM97_9GAMM</name>
<dbReference type="RefSeq" id="WP_069024069.1">
    <property type="nucleotide sequence ID" value="NZ_LVJZ01000003.1"/>
</dbReference>
<feature type="domain" description="PAS" evidence="2">
    <location>
        <begin position="122"/>
        <end position="167"/>
    </location>
</feature>
<feature type="domain" description="EAL" evidence="4">
    <location>
        <begin position="543"/>
        <end position="796"/>
    </location>
</feature>
<dbReference type="AlphaFoldDB" id="A0A1E2UM97"/>
<dbReference type="InterPro" id="IPR043128">
    <property type="entry name" value="Rev_trsase/Diguanyl_cyclase"/>
</dbReference>
<dbReference type="Pfam" id="PF13188">
    <property type="entry name" value="PAS_8"/>
    <property type="match status" value="1"/>
</dbReference>
<dbReference type="EMBL" id="LVJZ01000003">
    <property type="protein sequence ID" value="ODB95685.1"/>
    <property type="molecule type" value="Genomic_DNA"/>
</dbReference>
<evidence type="ECO:0000313" key="7">
    <source>
        <dbReference type="Proteomes" id="UP000094849"/>
    </source>
</evidence>
<dbReference type="Gene3D" id="3.30.450.20">
    <property type="entry name" value="PAS domain"/>
    <property type="match status" value="2"/>
</dbReference>
<dbReference type="Proteomes" id="UP000094849">
    <property type="component" value="Unassembled WGS sequence"/>
</dbReference>
<evidence type="ECO:0008006" key="8">
    <source>
        <dbReference type="Google" id="ProtNLM"/>
    </source>
</evidence>
<dbReference type="GO" id="GO:0003824">
    <property type="term" value="F:catalytic activity"/>
    <property type="evidence" value="ECO:0007669"/>
    <property type="project" value="UniProtKB-ARBA"/>
</dbReference>
<dbReference type="Pfam" id="PF13426">
    <property type="entry name" value="PAS_9"/>
    <property type="match status" value="1"/>
</dbReference>
<dbReference type="SUPFAM" id="SSF141868">
    <property type="entry name" value="EAL domain-like"/>
    <property type="match status" value="1"/>
</dbReference>
<dbReference type="Gene3D" id="3.30.70.270">
    <property type="match status" value="1"/>
</dbReference>
<evidence type="ECO:0000259" key="5">
    <source>
        <dbReference type="PROSITE" id="PS50887"/>
    </source>
</evidence>
<protein>
    <recommendedName>
        <fullName evidence="8">Diguanylate cyclase</fullName>
    </recommendedName>
</protein>
<comment type="cofactor">
    <cofactor evidence="1">
        <name>Mg(2+)</name>
        <dbReference type="ChEBI" id="CHEBI:18420"/>
    </cofactor>
</comment>
<dbReference type="CDD" id="cd01949">
    <property type="entry name" value="GGDEF"/>
    <property type="match status" value="1"/>
</dbReference>
<dbReference type="InterPro" id="IPR000014">
    <property type="entry name" value="PAS"/>
</dbReference>
<dbReference type="InterPro" id="IPR035965">
    <property type="entry name" value="PAS-like_dom_sf"/>
</dbReference>
<dbReference type="SUPFAM" id="SSF55073">
    <property type="entry name" value="Nucleotide cyclase"/>
    <property type="match status" value="1"/>
</dbReference>
<dbReference type="InterPro" id="IPR001610">
    <property type="entry name" value="PAC"/>
</dbReference>
<dbReference type="FunFam" id="3.30.70.270:FF:000001">
    <property type="entry name" value="Diguanylate cyclase domain protein"/>
    <property type="match status" value="1"/>
</dbReference>
<dbReference type="PROSITE" id="PS50113">
    <property type="entry name" value="PAC"/>
    <property type="match status" value="1"/>
</dbReference>
<dbReference type="PANTHER" id="PTHR44757:SF2">
    <property type="entry name" value="BIOFILM ARCHITECTURE MAINTENANCE PROTEIN MBAA"/>
    <property type="match status" value="1"/>
</dbReference>
<dbReference type="Pfam" id="PF00563">
    <property type="entry name" value="EAL"/>
    <property type="match status" value="1"/>
</dbReference>
<dbReference type="InterPro" id="IPR000700">
    <property type="entry name" value="PAS-assoc_C"/>
</dbReference>
<dbReference type="SUPFAM" id="SSF55785">
    <property type="entry name" value="PYP-like sensor domain (PAS domain)"/>
    <property type="match status" value="3"/>
</dbReference>
<dbReference type="PANTHER" id="PTHR44757">
    <property type="entry name" value="DIGUANYLATE CYCLASE DGCP"/>
    <property type="match status" value="1"/>
</dbReference>
<gene>
    <name evidence="6" type="ORF">A3196_02310</name>
</gene>
<dbReference type="PROSITE" id="PS50112">
    <property type="entry name" value="PAS"/>
    <property type="match status" value="3"/>
</dbReference>
<dbReference type="SMART" id="SM00086">
    <property type="entry name" value="PAC"/>
    <property type="match status" value="1"/>
</dbReference>
<dbReference type="NCBIfam" id="TIGR00229">
    <property type="entry name" value="sensory_box"/>
    <property type="match status" value="1"/>
</dbReference>